<feature type="transmembrane region" description="Helical" evidence="1">
    <location>
        <begin position="25"/>
        <end position="51"/>
    </location>
</feature>
<comment type="caution">
    <text evidence="2">The sequence shown here is derived from an EMBL/GenBank/DDBJ whole genome shotgun (WGS) entry which is preliminary data.</text>
</comment>
<protein>
    <submittedName>
        <fullName evidence="2">Uncharacterized protein</fullName>
    </submittedName>
</protein>
<feature type="transmembrane region" description="Helical" evidence="1">
    <location>
        <begin position="63"/>
        <end position="89"/>
    </location>
</feature>
<keyword evidence="1" id="KW-1133">Transmembrane helix</keyword>
<name>A0A328HB52_ARTGO</name>
<dbReference type="AlphaFoldDB" id="A0A328HB52"/>
<dbReference type="EMBL" id="QLNP01000098">
    <property type="protein sequence ID" value="RAM35826.1"/>
    <property type="molecule type" value="Genomic_DNA"/>
</dbReference>
<proteinExistence type="predicted"/>
<evidence type="ECO:0000313" key="2">
    <source>
        <dbReference type="EMBL" id="RAM35826.1"/>
    </source>
</evidence>
<feature type="transmembrane region" description="Helical" evidence="1">
    <location>
        <begin position="129"/>
        <end position="147"/>
    </location>
</feature>
<evidence type="ECO:0000256" key="1">
    <source>
        <dbReference type="SAM" id="Phobius"/>
    </source>
</evidence>
<organism evidence="2 3">
    <name type="scientific">Arthrobacter globiformis</name>
    <dbReference type="NCBI Taxonomy" id="1665"/>
    <lineage>
        <taxon>Bacteria</taxon>
        <taxon>Bacillati</taxon>
        <taxon>Actinomycetota</taxon>
        <taxon>Actinomycetes</taxon>
        <taxon>Micrococcales</taxon>
        <taxon>Micrococcaceae</taxon>
        <taxon>Arthrobacter</taxon>
    </lineage>
</organism>
<reference evidence="2 3" key="1">
    <citation type="submission" date="2018-04" db="EMBL/GenBank/DDBJ databases">
        <title>Bacteria isolated from cave deposits of Manipur.</title>
        <authorList>
            <person name="Sahoo D."/>
            <person name="Sarangthem I."/>
            <person name="Nandeibam J."/>
        </authorList>
    </citation>
    <scope>NUCLEOTIDE SEQUENCE [LARGE SCALE GENOMIC DNA]</scope>
    <source>
        <strain evidence="3">mrc11</strain>
    </source>
</reference>
<sequence length="162" mass="17190">MPMVLGDAGQPQAVRPRRVVLDAYAFIKGWLIATSLWVGILLIFVAAGYGVAAGRDGTDGGHVWGLLGLVIFYGFGVSLVFAAPLAWVLSYLLRPVRNQKIHIGAFFAVPTLAFWLLGSVLGLGWQPLLLIPWATVGAAAAIGRWAIRRDVLSETSAGPPAA</sequence>
<evidence type="ECO:0000313" key="3">
    <source>
        <dbReference type="Proteomes" id="UP000249166"/>
    </source>
</evidence>
<gene>
    <name evidence="2" type="ORF">DBZ45_16755</name>
</gene>
<accession>A0A328HB52</accession>
<keyword evidence="1" id="KW-0812">Transmembrane</keyword>
<keyword evidence="1" id="KW-0472">Membrane</keyword>
<dbReference type="Proteomes" id="UP000249166">
    <property type="component" value="Unassembled WGS sequence"/>
</dbReference>
<feature type="transmembrane region" description="Helical" evidence="1">
    <location>
        <begin position="101"/>
        <end position="123"/>
    </location>
</feature>